<comment type="subunit">
    <text evidence="3">Heterooctamer of 4 alpha and 4 beta chains.</text>
</comment>
<dbReference type="InterPro" id="IPR032263">
    <property type="entry name" value="Citrate-bd"/>
</dbReference>
<keyword evidence="7" id="KW-1185">Reference proteome</keyword>
<evidence type="ECO:0000313" key="6">
    <source>
        <dbReference type="EnsemblPlants" id="Bo8g058540.1"/>
    </source>
</evidence>
<dbReference type="STRING" id="109376.A0A0D3DNN6"/>
<evidence type="ECO:0000259" key="5">
    <source>
        <dbReference type="Pfam" id="PF16114"/>
    </source>
</evidence>
<proteinExistence type="inferred from homology"/>
<comment type="subcellular location">
    <subcellularLocation>
        <location evidence="1">Cytoplasm</location>
        <location evidence="1">Cytosol</location>
    </subcellularLocation>
</comment>
<evidence type="ECO:0000256" key="1">
    <source>
        <dbReference type="ARBA" id="ARBA00004514"/>
    </source>
</evidence>
<dbReference type="SUPFAM" id="SSF52210">
    <property type="entry name" value="Succinyl-CoA synthetase domains"/>
    <property type="match status" value="1"/>
</dbReference>
<organism evidence="6 7">
    <name type="scientific">Brassica oleracea var. oleracea</name>
    <dbReference type="NCBI Taxonomy" id="109376"/>
    <lineage>
        <taxon>Eukaryota</taxon>
        <taxon>Viridiplantae</taxon>
        <taxon>Streptophyta</taxon>
        <taxon>Embryophyta</taxon>
        <taxon>Tracheophyta</taxon>
        <taxon>Spermatophyta</taxon>
        <taxon>Magnoliopsida</taxon>
        <taxon>eudicotyledons</taxon>
        <taxon>Gunneridae</taxon>
        <taxon>Pentapetalae</taxon>
        <taxon>rosids</taxon>
        <taxon>malvids</taxon>
        <taxon>Brassicales</taxon>
        <taxon>Brassicaceae</taxon>
        <taxon>Brassiceae</taxon>
        <taxon>Brassica</taxon>
    </lineage>
</organism>
<feature type="transmembrane region" description="Helical" evidence="4">
    <location>
        <begin position="26"/>
        <end position="49"/>
    </location>
</feature>
<reference evidence="6 7" key="1">
    <citation type="journal article" date="2014" name="Genome Biol.">
        <title>Transcriptome and methylome profiling reveals relics of genome dominance in the mesopolyploid Brassica oleracea.</title>
        <authorList>
            <person name="Parkin I.A."/>
            <person name="Koh C."/>
            <person name="Tang H."/>
            <person name="Robinson S.J."/>
            <person name="Kagale S."/>
            <person name="Clarke W.E."/>
            <person name="Town C.D."/>
            <person name="Nixon J."/>
            <person name="Krishnakumar V."/>
            <person name="Bidwell S.L."/>
            <person name="Denoeud F."/>
            <person name="Belcram H."/>
            <person name="Links M.G."/>
            <person name="Just J."/>
            <person name="Clarke C."/>
            <person name="Bender T."/>
            <person name="Huebert T."/>
            <person name="Mason A.S."/>
            <person name="Pires J.C."/>
            <person name="Barker G."/>
            <person name="Moore J."/>
            <person name="Walley P.G."/>
            <person name="Manoli S."/>
            <person name="Batley J."/>
            <person name="Edwards D."/>
            <person name="Nelson M.N."/>
            <person name="Wang X."/>
            <person name="Paterson A.H."/>
            <person name="King G."/>
            <person name="Bancroft I."/>
            <person name="Chalhoub B."/>
            <person name="Sharpe A.G."/>
        </authorList>
    </citation>
    <scope>NUCLEOTIDE SEQUENCE</scope>
    <source>
        <strain evidence="6 7">cv. TO1000</strain>
    </source>
</reference>
<keyword evidence="4" id="KW-0812">Transmembrane</keyword>
<reference evidence="6" key="2">
    <citation type="submission" date="2015-03" db="UniProtKB">
        <authorList>
            <consortium name="EnsemblPlants"/>
        </authorList>
    </citation>
    <scope>IDENTIFICATION</scope>
</reference>
<evidence type="ECO:0000256" key="4">
    <source>
        <dbReference type="SAM" id="Phobius"/>
    </source>
</evidence>
<dbReference type="HOGENOM" id="CLU_2416349_0_0_1"/>
<dbReference type="Gramene" id="Bo8g058540.1">
    <property type="protein sequence ID" value="Bo8g058540.1"/>
    <property type="gene ID" value="Bo8g058540"/>
</dbReference>
<evidence type="ECO:0000256" key="3">
    <source>
        <dbReference type="ARBA" id="ARBA00011412"/>
    </source>
</evidence>
<dbReference type="Pfam" id="PF16114">
    <property type="entry name" value="Citrate_bind"/>
    <property type="match status" value="1"/>
</dbReference>
<evidence type="ECO:0000313" key="7">
    <source>
        <dbReference type="Proteomes" id="UP000032141"/>
    </source>
</evidence>
<keyword evidence="4" id="KW-0472">Membrane</keyword>
<feature type="domain" description="ATP-citrate synthase citrate-binding" evidence="5">
    <location>
        <begin position="28"/>
        <end position="89"/>
    </location>
</feature>
<keyword evidence="4" id="KW-1133">Transmembrane helix</keyword>
<evidence type="ECO:0000256" key="2">
    <source>
        <dbReference type="ARBA" id="ARBA00009182"/>
    </source>
</evidence>
<dbReference type="eggNOG" id="KOG1254">
    <property type="taxonomic scope" value="Eukaryota"/>
</dbReference>
<dbReference type="Proteomes" id="UP000032141">
    <property type="component" value="Chromosome C8"/>
</dbReference>
<sequence>MCNVDLWSEIIRSDEEDGDGFRDVSLLALLIGGGIANFTDVAATFNGIIRALREKETRLKASRMHIYVRRGGPNYQTGLARMRALGEELCSS</sequence>
<name>A0A0D3DNN6_BRAOL</name>
<dbReference type="EnsemblPlants" id="Bo8g058540.1">
    <property type="protein sequence ID" value="Bo8g058540.1"/>
    <property type="gene ID" value="Bo8g058540"/>
</dbReference>
<protein>
    <recommendedName>
        <fullName evidence="5">ATP-citrate synthase citrate-binding domain-containing protein</fullName>
    </recommendedName>
</protein>
<dbReference type="AlphaFoldDB" id="A0A0D3DNN6"/>
<dbReference type="InterPro" id="IPR016102">
    <property type="entry name" value="Succinyl-CoA_synth-like"/>
</dbReference>
<accession>A0A0D3DNN6</accession>
<dbReference type="GO" id="GO:0005829">
    <property type="term" value="C:cytosol"/>
    <property type="evidence" value="ECO:0007669"/>
    <property type="project" value="UniProtKB-SubCell"/>
</dbReference>
<comment type="similarity">
    <text evidence="2">Belongs to the succinate/malate CoA ligase beta subunit family.</text>
</comment>
<dbReference type="Gene3D" id="3.40.50.261">
    <property type="entry name" value="Succinyl-CoA synthetase domains"/>
    <property type="match status" value="1"/>
</dbReference>